<comment type="cofactor">
    <cofactor evidence="15">
        <name>Mg(2+)</name>
        <dbReference type="ChEBI" id="CHEBI:18420"/>
    </cofactor>
</comment>
<keyword evidence="15" id="KW-0699">rRNA-binding</keyword>
<dbReference type="InterPro" id="IPR011907">
    <property type="entry name" value="RNase_III"/>
</dbReference>
<dbReference type="PANTHER" id="PTHR11207">
    <property type="entry name" value="RIBONUCLEASE III"/>
    <property type="match status" value="1"/>
</dbReference>
<dbReference type="Gene3D" id="3.30.160.20">
    <property type="match status" value="1"/>
</dbReference>
<comment type="subunit">
    <text evidence="4 15">Homodimer.</text>
</comment>
<dbReference type="GO" id="GO:0006397">
    <property type="term" value="P:mRNA processing"/>
    <property type="evidence" value="ECO:0007669"/>
    <property type="project" value="UniProtKB-UniRule"/>
</dbReference>
<dbReference type="AlphaFoldDB" id="A0A540RA51"/>
<evidence type="ECO:0000256" key="13">
    <source>
        <dbReference type="ARBA" id="ARBA00022842"/>
    </source>
</evidence>
<accession>A0A540RA51</accession>
<feature type="active site" evidence="15">
    <location>
        <position position="137"/>
    </location>
</feature>
<dbReference type="RefSeq" id="WP_070539968.1">
    <property type="nucleotide sequence ID" value="NZ_VHIR01000001.1"/>
</dbReference>
<dbReference type="GO" id="GO:0010468">
    <property type="term" value="P:regulation of gene expression"/>
    <property type="evidence" value="ECO:0007669"/>
    <property type="project" value="TreeGrafter"/>
</dbReference>
<reference evidence="19 20" key="1">
    <citation type="submission" date="2019-06" db="EMBL/GenBank/DDBJ databases">
        <title>Draft genome of C. phoceense Strain 272.</title>
        <authorList>
            <person name="Pacheco L.G.C."/>
            <person name="Barberis C.M."/>
            <person name="Almuzara M.N."/>
            <person name="Traglia G.M."/>
            <person name="Santos C.S."/>
            <person name="Rocha D.J.P.G."/>
            <person name="Aguiar E.R.G.R."/>
            <person name="Vay C.A."/>
        </authorList>
    </citation>
    <scope>NUCLEOTIDE SEQUENCE [LARGE SCALE GENOMIC DNA]</scope>
    <source>
        <strain evidence="19 20">272</strain>
    </source>
</reference>
<dbReference type="GO" id="GO:0019843">
    <property type="term" value="F:rRNA binding"/>
    <property type="evidence" value="ECO:0007669"/>
    <property type="project" value="UniProtKB-KW"/>
</dbReference>
<name>A0A540RA51_9CORY</name>
<evidence type="ECO:0000256" key="3">
    <source>
        <dbReference type="ARBA" id="ARBA00010183"/>
    </source>
</evidence>
<evidence type="ECO:0000256" key="4">
    <source>
        <dbReference type="ARBA" id="ARBA00011738"/>
    </source>
</evidence>
<dbReference type="PANTHER" id="PTHR11207:SF0">
    <property type="entry name" value="RIBONUCLEASE 3"/>
    <property type="match status" value="1"/>
</dbReference>
<evidence type="ECO:0000259" key="17">
    <source>
        <dbReference type="PROSITE" id="PS50137"/>
    </source>
</evidence>
<evidence type="ECO:0000259" key="18">
    <source>
        <dbReference type="PROSITE" id="PS50142"/>
    </source>
</evidence>
<feature type="domain" description="DRBM" evidence="17">
    <location>
        <begin position="175"/>
        <end position="243"/>
    </location>
</feature>
<feature type="binding site" evidence="15">
    <location>
        <position position="61"/>
    </location>
    <ligand>
        <name>Mg(2+)</name>
        <dbReference type="ChEBI" id="CHEBI:18420"/>
    </ligand>
</feature>
<dbReference type="SMART" id="SM00358">
    <property type="entry name" value="DSRM"/>
    <property type="match status" value="1"/>
</dbReference>
<dbReference type="PROSITE" id="PS00517">
    <property type="entry name" value="RNASE_3_1"/>
    <property type="match status" value="1"/>
</dbReference>
<evidence type="ECO:0000313" key="19">
    <source>
        <dbReference type="EMBL" id="TQE44621.1"/>
    </source>
</evidence>
<dbReference type="EC" id="3.1.26.3" evidence="15"/>
<keyword evidence="9 15" id="KW-0540">Nuclease</keyword>
<comment type="function">
    <text evidence="15">Digests double-stranded RNA. Involved in the processing of primary rRNA transcript to yield the immediate precursors to the large and small rRNAs (23S and 16S). Processes some mRNAs, and tRNAs when they are encoded in the rRNA operon. Processes pre-crRNA and tracrRNA of type II CRISPR loci if present in the organism.</text>
</comment>
<dbReference type="HAMAP" id="MF_00104">
    <property type="entry name" value="RNase_III"/>
    <property type="match status" value="1"/>
</dbReference>
<dbReference type="EMBL" id="VHIR01000001">
    <property type="protein sequence ID" value="TQE44621.1"/>
    <property type="molecule type" value="Genomic_DNA"/>
</dbReference>
<sequence>MSKKTKMTGEEALEAAFNSVDHAPLLASLGIDIPHDLLRLALSHRSFANEHGHLPNNERLEFLGDAVLGLSVASQLYTQYPSRPESDISKMRASIVSRYGLSDIAREIGLGQYILLGKGETTTGGADKDSILADTMEALLGAIYRTHGFEPARAVILTLFKKKIDNATASGRHLDWKTNLQELCAELRAPMPVYSATSTGPEHAQTFTAYAHVAGKELGVGTGQNKKLAEQQAAEKAHGALTEHPELVAGTVDTWTQS</sequence>
<dbReference type="GO" id="GO:0008033">
    <property type="term" value="P:tRNA processing"/>
    <property type="evidence" value="ECO:0007669"/>
    <property type="project" value="UniProtKB-KW"/>
</dbReference>
<dbReference type="SUPFAM" id="SSF54768">
    <property type="entry name" value="dsRNA-binding domain-like"/>
    <property type="match status" value="1"/>
</dbReference>
<protein>
    <recommendedName>
        <fullName evidence="15">Ribonuclease 3</fullName>
        <ecNumber evidence="15">3.1.26.3</ecNumber>
    </recommendedName>
    <alternativeName>
        <fullName evidence="15">Ribonuclease III</fullName>
        <shortName evidence="15">RNase III</shortName>
    </alternativeName>
</protein>
<dbReference type="STRING" id="1686286.GCA_900092335_02204"/>
<proteinExistence type="inferred from homology"/>
<evidence type="ECO:0000256" key="8">
    <source>
        <dbReference type="ARBA" id="ARBA00022694"/>
    </source>
</evidence>
<dbReference type="PROSITE" id="PS50137">
    <property type="entry name" value="DS_RBD"/>
    <property type="match status" value="1"/>
</dbReference>
<evidence type="ECO:0000256" key="1">
    <source>
        <dbReference type="ARBA" id="ARBA00000109"/>
    </source>
</evidence>
<evidence type="ECO:0000256" key="2">
    <source>
        <dbReference type="ARBA" id="ARBA00004496"/>
    </source>
</evidence>
<organism evidence="19 20">
    <name type="scientific">Corynebacterium phoceense</name>
    <dbReference type="NCBI Taxonomy" id="1686286"/>
    <lineage>
        <taxon>Bacteria</taxon>
        <taxon>Bacillati</taxon>
        <taxon>Actinomycetota</taxon>
        <taxon>Actinomycetes</taxon>
        <taxon>Mycobacteriales</taxon>
        <taxon>Corynebacteriaceae</taxon>
        <taxon>Corynebacterium</taxon>
    </lineage>
</organism>
<dbReference type="InterPro" id="IPR000999">
    <property type="entry name" value="RNase_III_dom"/>
</dbReference>
<dbReference type="FunFam" id="1.10.1520.10:FF:000001">
    <property type="entry name" value="Ribonuclease 3"/>
    <property type="match status" value="1"/>
</dbReference>
<dbReference type="NCBIfam" id="TIGR02191">
    <property type="entry name" value="RNaseIII"/>
    <property type="match status" value="1"/>
</dbReference>
<evidence type="ECO:0000256" key="5">
    <source>
        <dbReference type="ARBA" id="ARBA00022490"/>
    </source>
</evidence>
<dbReference type="FunFam" id="3.30.160.20:FF:000003">
    <property type="entry name" value="Ribonuclease 3"/>
    <property type="match status" value="1"/>
</dbReference>
<evidence type="ECO:0000256" key="9">
    <source>
        <dbReference type="ARBA" id="ARBA00022722"/>
    </source>
</evidence>
<evidence type="ECO:0000313" key="20">
    <source>
        <dbReference type="Proteomes" id="UP000318080"/>
    </source>
</evidence>
<feature type="region of interest" description="Disordered" evidence="16">
    <location>
        <begin position="224"/>
        <end position="258"/>
    </location>
</feature>
<dbReference type="InterPro" id="IPR014720">
    <property type="entry name" value="dsRBD_dom"/>
</dbReference>
<keyword evidence="10 15" id="KW-0479">Metal-binding</keyword>
<dbReference type="CDD" id="cd00593">
    <property type="entry name" value="RIBOc"/>
    <property type="match status" value="1"/>
</dbReference>
<dbReference type="GO" id="GO:0004525">
    <property type="term" value="F:ribonuclease III activity"/>
    <property type="evidence" value="ECO:0007669"/>
    <property type="project" value="UniProtKB-UniRule"/>
</dbReference>
<feature type="domain" description="RNase III" evidence="18">
    <location>
        <begin position="29"/>
        <end position="148"/>
    </location>
</feature>
<dbReference type="GO" id="GO:0046872">
    <property type="term" value="F:metal ion binding"/>
    <property type="evidence" value="ECO:0007669"/>
    <property type="project" value="UniProtKB-KW"/>
</dbReference>
<evidence type="ECO:0000256" key="16">
    <source>
        <dbReference type="SAM" id="MobiDB-lite"/>
    </source>
</evidence>
<dbReference type="GO" id="GO:0005737">
    <property type="term" value="C:cytoplasm"/>
    <property type="evidence" value="ECO:0007669"/>
    <property type="project" value="UniProtKB-SubCell"/>
</dbReference>
<evidence type="ECO:0000256" key="6">
    <source>
        <dbReference type="ARBA" id="ARBA00022552"/>
    </source>
</evidence>
<comment type="subcellular location">
    <subcellularLocation>
        <location evidence="2 15">Cytoplasm</location>
    </subcellularLocation>
</comment>
<comment type="similarity">
    <text evidence="3">Belongs to the ribonuclease III family.</text>
</comment>
<evidence type="ECO:0000256" key="7">
    <source>
        <dbReference type="ARBA" id="ARBA00022664"/>
    </source>
</evidence>
<dbReference type="Pfam" id="PF00035">
    <property type="entry name" value="dsrm"/>
    <property type="match status" value="1"/>
</dbReference>
<keyword evidence="14 15" id="KW-0694">RNA-binding</keyword>
<dbReference type="GO" id="GO:0006364">
    <property type="term" value="P:rRNA processing"/>
    <property type="evidence" value="ECO:0007669"/>
    <property type="project" value="UniProtKB-UniRule"/>
</dbReference>
<feature type="binding site" evidence="15">
    <location>
        <position position="134"/>
    </location>
    <ligand>
        <name>Mg(2+)</name>
        <dbReference type="ChEBI" id="CHEBI:18420"/>
    </ligand>
</feature>
<keyword evidence="11 15" id="KW-0255">Endonuclease</keyword>
<evidence type="ECO:0000256" key="11">
    <source>
        <dbReference type="ARBA" id="ARBA00022759"/>
    </source>
</evidence>
<feature type="compositionally biased region" description="Basic and acidic residues" evidence="16">
    <location>
        <begin position="227"/>
        <end position="246"/>
    </location>
</feature>
<dbReference type="Pfam" id="PF14622">
    <property type="entry name" value="Ribonucleas_3_3"/>
    <property type="match status" value="1"/>
</dbReference>
<keyword evidence="7 15" id="KW-0507">mRNA processing</keyword>
<dbReference type="PROSITE" id="PS50142">
    <property type="entry name" value="RNASE_3_2"/>
    <property type="match status" value="1"/>
</dbReference>
<keyword evidence="5 15" id="KW-0963">Cytoplasm</keyword>
<gene>
    <name evidence="15" type="primary">rnc</name>
    <name evidence="19" type="ORF">EJK80_00580</name>
</gene>
<keyword evidence="13 15" id="KW-0460">Magnesium</keyword>
<dbReference type="GO" id="GO:0003725">
    <property type="term" value="F:double-stranded RNA binding"/>
    <property type="evidence" value="ECO:0007669"/>
    <property type="project" value="TreeGrafter"/>
</dbReference>
<evidence type="ECO:0000256" key="10">
    <source>
        <dbReference type="ARBA" id="ARBA00022723"/>
    </source>
</evidence>
<comment type="caution">
    <text evidence="19">The sequence shown here is derived from an EMBL/GenBank/DDBJ whole genome shotgun (WGS) entry which is preliminary data.</text>
</comment>
<keyword evidence="8 15" id="KW-0819">tRNA processing</keyword>
<dbReference type="GO" id="GO:0042802">
    <property type="term" value="F:identical protein binding"/>
    <property type="evidence" value="ECO:0007669"/>
    <property type="project" value="UniProtKB-ARBA"/>
</dbReference>
<comment type="catalytic activity">
    <reaction evidence="1 15">
        <text>Endonucleolytic cleavage to 5'-phosphomonoester.</text>
        <dbReference type="EC" id="3.1.26.3"/>
    </reaction>
</comment>
<evidence type="ECO:0000256" key="15">
    <source>
        <dbReference type="HAMAP-Rule" id="MF_00104"/>
    </source>
</evidence>
<dbReference type="InterPro" id="IPR036389">
    <property type="entry name" value="RNase_III_sf"/>
</dbReference>
<keyword evidence="20" id="KW-1185">Reference proteome</keyword>
<feature type="binding site" evidence="15">
    <location>
        <position position="137"/>
    </location>
    <ligand>
        <name>Mg(2+)</name>
        <dbReference type="ChEBI" id="CHEBI:18420"/>
    </ligand>
</feature>
<keyword evidence="12 15" id="KW-0378">Hydrolase</keyword>
<evidence type="ECO:0000256" key="14">
    <source>
        <dbReference type="ARBA" id="ARBA00022884"/>
    </source>
</evidence>
<dbReference type="SMART" id="SM00535">
    <property type="entry name" value="RIBOc"/>
    <property type="match status" value="1"/>
</dbReference>
<keyword evidence="6 15" id="KW-0698">rRNA processing</keyword>
<dbReference type="SUPFAM" id="SSF69065">
    <property type="entry name" value="RNase III domain-like"/>
    <property type="match status" value="1"/>
</dbReference>
<dbReference type="Proteomes" id="UP000318080">
    <property type="component" value="Unassembled WGS sequence"/>
</dbReference>
<dbReference type="Gene3D" id="1.10.1520.10">
    <property type="entry name" value="Ribonuclease III domain"/>
    <property type="match status" value="1"/>
</dbReference>
<evidence type="ECO:0000256" key="12">
    <source>
        <dbReference type="ARBA" id="ARBA00022801"/>
    </source>
</evidence>
<dbReference type="CDD" id="cd10845">
    <property type="entry name" value="DSRM_RNAse_III_family"/>
    <property type="match status" value="1"/>
</dbReference>
<feature type="active site" evidence="15">
    <location>
        <position position="65"/>
    </location>
</feature>